<evidence type="ECO:0000256" key="5">
    <source>
        <dbReference type="ARBA" id="ARBA00022989"/>
    </source>
</evidence>
<keyword evidence="3 9" id="KW-0808">Transferase</keyword>
<keyword evidence="6 7" id="KW-0472">Membrane</keyword>
<evidence type="ECO:0000256" key="3">
    <source>
        <dbReference type="ARBA" id="ARBA00022679"/>
    </source>
</evidence>
<feature type="transmembrane region" description="Helical" evidence="7">
    <location>
        <begin position="280"/>
        <end position="304"/>
    </location>
</feature>
<dbReference type="InterPro" id="IPR029044">
    <property type="entry name" value="Nucleotide-diphossugar_trans"/>
</dbReference>
<dbReference type="CDD" id="cd04187">
    <property type="entry name" value="DPM1_like_bac"/>
    <property type="match status" value="1"/>
</dbReference>
<evidence type="ECO:0000313" key="10">
    <source>
        <dbReference type="Proteomes" id="UP001628078"/>
    </source>
</evidence>
<feature type="transmembrane region" description="Helical" evidence="7">
    <location>
        <begin position="247"/>
        <end position="268"/>
    </location>
</feature>
<dbReference type="PANTHER" id="PTHR48090">
    <property type="entry name" value="UNDECAPRENYL-PHOSPHATE 4-DEOXY-4-FORMAMIDO-L-ARABINOSE TRANSFERASE-RELATED"/>
    <property type="match status" value="1"/>
</dbReference>
<accession>A0ABQ5JNK8</accession>
<dbReference type="InterPro" id="IPR001173">
    <property type="entry name" value="Glyco_trans_2-like"/>
</dbReference>
<evidence type="ECO:0000256" key="4">
    <source>
        <dbReference type="ARBA" id="ARBA00022692"/>
    </source>
</evidence>
<dbReference type="Gene3D" id="3.90.550.10">
    <property type="entry name" value="Spore Coat Polysaccharide Biosynthesis Protein SpsA, Chain A"/>
    <property type="match status" value="1"/>
</dbReference>
<comment type="caution">
    <text evidence="9">The sequence shown here is derived from an EMBL/GenBank/DDBJ whole genome shotgun (WGS) entry which is preliminary data.</text>
</comment>
<dbReference type="Proteomes" id="UP001628078">
    <property type="component" value="Unassembled WGS sequence"/>
</dbReference>
<dbReference type="RefSeq" id="WP_407884004.1">
    <property type="nucleotide sequence ID" value="NZ_BQXO01000003.1"/>
</dbReference>
<comment type="subcellular location">
    <subcellularLocation>
        <location evidence="1">Membrane</location>
        <topology evidence="1">Multi-pass membrane protein</topology>
    </subcellularLocation>
</comment>
<organism evidence="9 10">
    <name type="scientific">Furfurilactobacillus curtus</name>
    <dbReference type="NCBI Taxonomy" id="1746200"/>
    <lineage>
        <taxon>Bacteria</taxon>
        <taxon>Bacillati</taxon>
        <taxon>Bacillota</taxon>
        <taxon>Bacilli</taxon>
        <taxon>Lactobacillales</taxon>
        <taxon>Lactobacillaceae</taxon>
        <taxon>Furfurilactobacillus</taxon>
    </lineage>
</organism>
<evidence type="ECO:0000256" key="2">
    <source>
        <dbReference type="ARBA" id="ARBA00022676"/>
    </source>
</evidence>
<dbReference type="PANTHER" id="PTHR48090:SF1">
    <property type="entry name" value="PROPHAGE BACTOPRENOL GLUCOSYL TRANSFERASE HOMOLOG"/>
    <property type="match status" value="1"/>
</dbReference>
<evidence type="ECO:0000259" key="8">
    <source>
        <dbReference type="Pfam" id="PF00535"/>
    </source>
</evidence>
<reference evidence="9 10" key="1">
    <citation type="submission" date="2022-03" db="EMBL/GenBank/DDBJ databases">
        <title>Draft genome sequence of Furfurilactobacillus curtus JCM 31185.</title>
        <authorList>
            <person name="Suzuki S."/>
            <person name="Endo A."/>
            <person name="Kajikawa A."/>
        </authorList>
    </citation>
    <scope>NUCLEOTIDE SEQUENCE [LARGE SCALE GENOMIC DNA]</scope>
    <source>
        <strain evidence="9 10">JCM 31185</strain>
    </source>
</reference>
<proteinExistence type="predicted"/>
<keyword evidence="4 7" id="KW-0812">Transmembrane</keyword>
<dbReference type="InterPro" id="IPR050256">
    <property type="entry name" value="Glycosyltransferase_2"/>
</dbReference>
<evidence type="ECO:0000256" key="6">
    <source>
        <dbReference type="ARBA" id="ARBA00023136"/>
    </source>
</evidence>
<dbReference type="EMBL" id="BQXO01000003">
    <property type="protein sequence ID" value="GKT06129.1"/>
    <property type="molecule type" value="Genomic_DNA"/>
</dbReference>
<gene>
    <name evidence="9" type="ORF">JCM31185_14170</name>
</gene>
<name>A0ABQ5JNK8_9LACO</name>
<keyword evidence="10" id="KW-1185">Reference proteome</keyword>
<dbReference type="SUPFAM" id="SSF53448">
    <property type="entry name" value="Nucleotide-diphospho-sugar transferases"/>
    <property type="match status" value="1"/>
</dbReference>
<evidence type="ECO:0000313" key="9">
    <source>
        <dbReference type="EMBL" id="GKT06129.1"/>
    </source>
</evidence>
<sequence>MAEQVLELSEKRTPKLVIVVPCYNEEPVLSKTFQVLETILNDLMVNRMVNDTSRLLFVDDGSKDATWPMIDAEHHQQPLVTGVKLSRNFGHQGALLAGLTTASQDADLMVTIDADLQDDPHAIIEMVSKSENADIVYGVRSSRTTDTWFKRWSAGQFYQVMHALGVEMIPNSADFRLMSKRAVQALLSMPERNVFLRGMVPLVGFPSAEVEYARQPRQAGTSKYPLRKMLSFAFDGITSFSTVPIRLIMNLGIMIVIIGIGLLVYSLIQQMMGHVVAGWSSLMISIWVIGGIQLICLSTIGEYIGKIFSEVKRRPRFIIETDTYH</sequence>
<keyword evidence="2" id="KW-0328">Glycosyltransferase</keyword>
<dbReference type="GO" id="GO:0016740">
    <property type="term" value="F:transferase activity"/>
    <property type="evidence" value="ECO:0007669"/>
    <property type="project" value="UniProtKB-KW"/>
</dbReference>
<dbReference type="Pfam" id="PF00535">
    <property type="entry name" value="Glycos_transf_2"/>
    <property type="match status" value="1"/>
</dbReference>
<evidence type="ECO:0000256" key="7">
    <source>
        <dbReference type="SAM" id="Phobius"/>
    </source>
</evidence>
<protein>
    <submittedName>
        <fullName evidence="9">Glycosyl transferase</fullName>
    </submittedName>
</protein>
<keyword evidence="5 7" id="KW-1133">Transmembrane helix</keyword>
<feature type="domain" description="Glycosyltransferase 2-like" evidence="8">
    <location>
        <begin position="18"/>
        <end position="186"/>
    </location>
</feature>
<evidence type="ECO:0000256" key="1">
    <source>
        <dbReference type="ARBA" id="ARBA00004141"/>
    </source>
</evidence>